<gene>
    <name evidence="3" type="ORF">ENK44_06190</name>
</gene>
<protein>
    <submittedName>
        <fullName evidence="3">T9SS type A sorting domain-containing protein</fullName>
    </submittedName>
</protein>
<feature type="signal peptide" evidence="1">
    <location>
        <begin position="1"/>
        <end position="25"/>
    </location>
</feature>
<comment type="caution">
    <text evidence="3">The sequence shown here is derived from an EMBL/GenBank/DDBJ whole genome shotgun (WGS) entry which is preliminary data.</text>
</comment>
<dbReference type="Pfam" id="PF18962">
    <property type="entry name" value="Por_Secre_tail"/>
    <property type="match status" value="1"/>
</dbReference>
<dbReference type="Gene3D" id="3.60.60.10">
    <property type="entry name" value="Penicillin V Acylase, Chain A"/>
    <property type="match status" value="1"/>
</dbReference>
<dbReference type="InterPro" id="IPR026444">
    <property type="entry name" value="Secre_tail"/>
</dbReference>
<evidence type="ECO:0000256" key="1">
    <source>
        <dbReference type="SAM" id="SignalP"/>
    </source>
</evidence>
<keyword evidence="1" id="KW-0732">Signal</keyword>
<feature type="chain" id="PRO_5030790167" evidence="1">
    <location>
        <begin position="26"/>
        <end position="736"/>
    </location>
</feature>
<evidence type="ECO:0000259" key="2">
    <source>
        <dbReference type="Pfam" id="PF18962"/>
    </source>
</evidence>
<dbReference type="Gene3D" id="2.60.40.4070">
    <property type="match status" value="1"/>
</dbReference>
<name>A0A7V4UD34_CALAY</name>
<evidence type="ECO:0000313" key="3">
    <source>
        <dbReference type="EMBL" id="HGY55267.1"/>
    </source>
</evidence>
<reference evidence="3" key="1">
    <citation type="journal article" date="2020" name="mSystems">
        <title>Genome- and Community-Level Interaction Insights into Carbon Utilization and Element Cycling Functions of Hydrothermarchaeota in Hydrothermal Sediment.</title>
        <authorList>
            <person name="Zhou Z."/>
            <person name="Liu Y."/>
            <person name="Xu W."/>
            <person name="Pan J."/>
            <person name="Luo Z.H."/>
            <person name="Li M."/>
        </authorList>
    </citation>
    <scope>NUCLEOTIDE SEQUENCE [LARGE SCALE GENOMIC DNA]</scope>
    <source>
        <strain evidence="3">HyVt-577</strain>
    </source>
</reference>
<dbReference type="EMBL" id="DRQG01000059">
    <property type="protein sequence ID" value="HGY55267.1"/>
    <property type="molecule type" value="Genomic_DNA"/>
</dbReference>
<dbReference type="Proteomes" id="UP000885779">
    <property type="component" value="Unassembled WGS sequence"/>
</dbReference>
<feature type="domain" description="Secretion system C-terminal sorting" evidence="2">
    <location>
        <begin position="657"/>
        <end position="734"/>
    </location>
</feature>
<proteinExistence type="predicted"/>
<sequence length="736" mass="81550">MKCFTPVQQMIVAFSVILFSTSIMAQNLKNYEGCTIGAAAGKATSDGRPLIWKTTDGPGSDREITSVTNEKYYFICDNLPGRLGTTSMGINEKGFAILNSQSGDLPGGNSGYGNTAFMWAALGKCATLSDLEHFLDSTNVTGRRTTTNFATLDSTGAVAIYEVSGDQYWKFDANDSTIAPDGYIIRTNFSINGGGGAGLDRFNRSTELIADFYSGDSLSYKSILRYQMRDFSDWESNPIQIPYTDQWNSETPFGYIYTGNSICRFPSLSSAVFQGVLPGEPAKLSTMWEVLGQPASTIAVPYWPVGKTPELVYNSPTARLCNISLAIKKFLFDYPQNENYIDTYKLRDEDDNGLWFTTFPAEDSIRIAAEAKLQQWRSGSFSIEEMLAAESEFAQYAYTKLRTVHDNFLTFNRTNILVSKSFSPYSEIVPDSVLASGDDTQSTIQLPFLFEYDGIKYDKIQVSTNGWLEFGKGEAGSDSGLSTSAQLAYVGAVNNERLATTDHPTKALAPWWDDLMTSAEGEIGIKTEGVSPERKVIVQWKNMQAYSSAATAQLNFQVHLHESANEIEFHYGTLSEGTYSGNGASVGFKDLRGGALRFYDLIQDKICYKDELIADLDPNSDWPGPDSCFTINTYATPTAIPHVTASMTQNSHLSQNYPNPFNPKTTINYELSITNYVELNIYNVLGQKVAVLVSEKQQPGSYKVEWNASGFASGIYYYRLKTEQDFIQTRKLVILK</sequence>
<organism evidence="3">
    <name type="scientific">Caldithrix abyssi</name>
    <dbReference type="NCBI Taxonomy" id="187145"/>
    <lineage>
        <taxon>Bacteria</taxon>
        <taxon>Pseudomonadati</taxon>
        <taxon>Calditrichota</taxon>
        <taxon>Calditrichia</taxon>
        <taxon>Calditrichales</taxon>
        <taxon>Calditrichaceae</taxon>
        <taxon>Caldithrix</taxon>
    </lineage>
</organism>
<dbReference type="NCBIfam" id="TIGR04183">
    <property type="entry name" value="Por_Secre_tail"/>
    <property type="match status" value="1"/>
</dbReference>
<dbReference type="AlphaFoldDB" id="A0A7V4UD34"/>
<accession>A0A7V4UD34</accession>